<feature type="domain" description="Chaperone DnaJ C-terminal" evidence="2">
    <location>
        <begin position="35"/>
        <end position="171"/>
    </location>
</feature>
<organism evidence="3 4">
    <name type="scientific">Ensete ventricosum</name>
    <name type="common">Abyssinian banana</name>
    <name type="synonym">Musa ensete</name>
    <dbReference type="NCBI Taxonomy" id="4639"/>
    <lineage>
        <taxon>Eukaryota</taxon>
        <taxon>Viridiplantae</taxon>
        <taxon>Streptophyta</taxon>
        <taxon>Embryophyta</taxon>
        <taxon>Tracheophyta</taxon>
        <taxon>Spermatophyta</taxon>
        <taxon>Magnoliopsida</taxon>
        <taxon>Liliopsida</taxon>
        <taxon>Zingiberales</taxon>
        <taxon>Musaceae</taxon>
        <taxon>Ensete</taxon>
    </lineage>
</organism>
<dbReference type="FunFam" id="2.60.260.20:FF:000002">
    <property type="entry name" value="Dnaj homolog subfamily b member"/>
    <property type="match status" value="1"/>
</dbReference>
<protein>
    <recommendedName>
        <fullName evidence="2">Chaperone DnaJ C-terminal domain-containing protein</fullName>
    </recommendedName>
</protein>
<dbReference type="Pfam" id="PF01556">
    <property type="entry name" value="DnaJ_C"/>
    <property type="match status" value="1"/>
</dbReference>
<dbReference type="EMBL" id="JAQQAF010000006">
    <property type="protein sequence ID" value="KAJ8476562.1"/>
    <property type="molecule type" value="Genomic_DNA"/>
</dbReference>
<dbReference type="CDD" id="cd10747">
    <property type="entry name" value="DnaJ_C"/>
    <property type="match status" value="1"/>
</dbReference>
<name>A0AAV8QEB5_ENSVE</name>
<dbReference type="Gene3D" id="2.60.260.20">
    <property type="entry name" value="Urease metallochaperone UreE, N-terminal domain"/>
    <property type="match status" value="2"/>
</dbReference>
<keyword evidence="1" id="KW-0143">Chaperone</keyword>
<keyword evidence="4" id="KW-1185">Reference proteome</keyword>
<dbReference type="GO" id="GO:0005829">
    <property type="term" value="C:cytosol"/>
    <property type="evidence" value="ECO:0007669"/>
    <property type="project" value="TreeGrafter"/>
</dbReference>
<evidence type="ECO:0000259" key="2">
    <source>
        <dbReference type="Pfam" id="PF01556"/>
    </source>
</evidence>
<dbReference type="GO" id="GO:0051087">
    <property type="term" value="F:protein-folding chaperone binding"/>
    <property type="evidence" value="ECO:0007669"/>
    <property type="project" value="TreeGrafter"/>
</dbReference>
<sequence>MGGMFGEDVFVSAFSSGEEGATMNTQQPLKAAPVEKRLPCNLEDLYKGTSKKMKISREVLDASGKITTVEEISINVRPGWKKGTKITFPKKGNEAPHIIPADLVFIIDEKPHNVFTREGNDLIATQKISLVEALTDYTVQLTTPYGRNLAIPLNSVIHPTHEEVVHREGMLSGIKRLLTP</sequence>
<dbReference type="GO" id="GO:0051082">
    <property type="term" value="F:unfolded protein binding"/>
    <property type="evidence" value="ECO:0007669"/>
    <property type="project" value="InterPro"/>
</dbReference>
<evidence type="ECO:0000313" key="3">
    <source>
        <dbReference type="EMBL" id="KAJ8476562.1"/>
    </source>
</evidence>
<reference evidence="3 4" key="1">
    <citation type="submission" date="2022-12" db="EMBL/GenBank/DDBJ databases">
        <title>Chromosome-scale assembly of the Ensete ventricosum genome.</title>
        <authorList>
            <person name="Dussert Y."/>
            <person name="Stocks J."/>
            <person name="Wendawek A."/>
            <person name="Woldeyes F."/>
            <person name="Nichols R.A."/>
            <person name="Borrell J.S."/>
        </authorList>
    </citation>
    <scope>NUCLEOTIDE SEQUENCE [LARGE SCALE GENOMIC DNA]</scope>
    <source>
        <strain evidence="4">cv. Maze</strain>
        <tissue evidence="3">Seeds</tissue>
    </source>
</reference>
<proteinExistence type="predicted"/>
<dbReference type="GO" id="GO:0006457">
    <property type="term" value="P:protein folding"/>
    <property type="evidence" value="ECO:0007669"/>
    <property type="project" value="InterPro"/>
</dbReference>
<evidence type="ECO:0000313" key="4">
    <source>
        <dbReference type="Proteomes" id="UP001222027"/>
    </source>
</evidence>
<dbReference type="Proteomes" id="UP001222027">
    <property type="component" value="Unassembled WGS sequence"/>
</dbReference>
<dbReference type="PANTHER" id="PTHR24078">
    <property type="entry name" value="DNAJ HOMOLOG SUBFAMILY C MEMBER"/>
    <property type="match status" value="1"/>
</dbReference>
<comment type="caution">
    <text evidence="3">The sequence shown here is derived from an EMBL/GenBank/DDBJ whole genome shotgun (WGS) entry which is preliminary data.</text>
</comment>
<dbReference type="AlphaFoldDB" id="A0AAV8QEB5"/>
<accession>A0AAV8QEB5</accession>
<evidence type="ECO:0000256" key="1">
    <source>
        <dbReference type="ARBA" id="ARBA00023186"/>
    </source>
</evidence>
<dbReference type="InterPro" id="IPR002939">
    <property type="entry name" value="DnaJ_C"/>
</dbReference>
<gene>
    <name evidence="3" type="ORF">OPV22_020289</name>
</gene>
<dbReference type="InterPro" id="IPR008971">
    <property type="entry name" value="HSP40/DnaJ_pept-bd"/>
</dbReference>
<dbReference type="SUPFAM" id="SSF49493">
    <property type="entry name" value="HSP40/DnaJ peptide-binding domain"/>
    <property type="match status" value="2"/>
</dbReference>
<dbReference type="PANTHER" id="PTHR24078:SF529">
    <property type="entry name" value="HEAT-SHOCK PROTEIN DNAJ"/>
    <property type="match status" value="1"/>
</dbReference>
<dbReference type="InterPro" id="IPR051339">
    <property type="entry name" value="DnaJ_subfamily_B"/>
</dbReference>